<dbReference type="PANTHER" id="PTHR21089">
    <property type="entry name" value="SHIKIMATE DEHYDROGENASE"/>
    <property type="match status" value="1"/>
</dbReference>
<feature type="binding site" evidence="8">
    <location>
        <begin position="127"/>
        <end position="131"/>
    </location>
    <ligand>
        <name>NADP(+)</name>
        <dbReference type="ChEBI" id="CHEBI:58349"/>
    </ligand>
</feature>
<feature type="domain" description="Shikimate dehydrogenase substrate binding N-terminal" evidence="10">
    <location>
        <begin position="7"/>
        <end position="89"/>
    </location>
</feature>
<evidence type="ECO:0000256" key="7">
    <source>
        <dbReference type="ARBA" id="ARBA00049442"/>
    </source>
</evidence>
<dbReference type="Pfam" id="PF08501">
    <property type="entry name" value="Shikimate_dh_N"/>
    <property type="match status" value="1"/>
</dbReference>
<evidence type="ECO:0000256" key="5">
    <source>
        <dbReference type="ARBA" id="ARBA00023002"/>
    </source>
</evidence>
<dbReference type="GO" id="GO:0009073">
    <property type="term" value="P:aromatic amino acid family biosynthetic process"/>
    <property type="evidence" value="ECO:0007669"/>
    <property type="project" value="UniProtKB-KW"/>
</dbReference>
<dbReference type="EC" id="1.1.1.25" evidence="2 8"/>
<feature type="binding site" evidence="8">
    <location>
        <position position="103"/>
    </location>
    <ligand>
        <name>shikimate</name>
        <dbReference type="ChEBI" id="CHEBI:36208"/>
    </ligand>
</feature>
<name>A0AA37WMI5_9ALTE</name>
<gene>
    <name evidence="8 12" type="primary">aroE</name>
    <name evidence="12" type="ORF">GCM10007852_37230</name>
</gene>
<protein>
    <recommendedName>
        <fullName evidence="2 8">Shikimate dehydrogenase (NADP(+))</fullName>
        <shortName evidence="8">SDH</shortName>
        <ecNumber evidence="2 8">1.1.1.25</ecNumber>
    </recommendedName>
</protein>
<dbReference type="Pfam" id="PF18317">
    <property type="entry name" value="SDH_C"/>
    <property type="match status" value="1"/>
</dbReference>
<reference evidence="12" key="1">
    <citation type="journal article" date="2014" name="Int. J. Syst. Evol. Microbiol.">
        <title>Complete genome sequence of Corynebacterium casei LMG S-19264T (=DSM 44701T), isolated from a smear-ripened cheese.</title>
        <authorList>
            <consortium name="US DOE Joint Genome Institute (JGI-PGF)"/>
            <person name="Walter F."/>
            <person name="Albersmeier A."/>
            <person name="Kalinowski J."/>
            <person name="Ruckert C."/>
        </authorList>
    </citation>
    <scope>NUCLEOTIDE SEQUENCE</scope>
    <source>
        <strain evidence="12">NBRC 110023</strain>
    </source>
</reference>
<keyword evidence="5 8" id="KW-0560">Oxidoreductase</keyword>
<dbReference type="GO" id="GO:0009423">
    <property type="term" value="P:chorismate biosynthetic process"/>
    <property type="evidence" value="ECO:0007669"/>
    <property type="project" value="UniProtKB-UniRule"/>
</dbReference>
<feature type="binding site" evidence="8">
    <location>
        <position position="63"/>
    </location>
    <ligand>
        <name>shikimate</name>
        <dbReference type="ChEBI" id="CHEBI:36208"/>
    </ligand>
</feature>
<evidence type="ECO:0000259" key="9">
    <source>
        <dbReference type="Pfam" id="PF01488"/>
    </source>
</evidence>
<dbReference type="InterPro" id="IPR013708">
    <property type="entry name" value="Shikimate_DH-bd_N"/>
</dbReference>
<evidence type="ECO:0000313" key="12">
    <source>
        <dbReference type="EMBL" id="GLR72815.1"/>
    </source>
</evidence>
<evidence type="ECO:0000256" key="4">
    <source>
        <dbReference type="ARBA" id="ARBA00022857"/>
    </source>
</evidence>
<evidence type="ECO:0000256" key="6">
    <source>
        <dbReference type="ARBA" id="ARBA00023141"/>
    </source>
</evidence>
<dbReference type="NCBIfam" id="TIGR00507">
    <property type="entry name" value="aroE"/>
    <property type="match status" value="1"/>
</dbReference>
<dbReference type="CDD" id="cd01065">
    <property type="entry name" value="NAD_bind_Shikimate_DH"/>
    <property type="match status" value="1"/>
</dbReference>
<evidence type="ECO:0000256" key="8">
    <source>
        <dbReference type="HAMAP-Rule" id="MF_00222"/>
    </source>
</evidence>
<feature type="binding site" evidence="8">
    <location>
        <begin position="151"/>
        <end position="156"/>
    </location>
    <ligand>
        <name>NADP(+)</name>
        <dbReference type="ChEBI" id="CHEBI:58349"/>
    </ligand>
</feature>
<evidence type="ECO:0000256" key="3">
    <source>
        <dbReference type="ARBA" id="ARBA00022605"/>
    </source>
</evidence>
<evidence type="ECO:0000259" key="11">
    <source>
        <dbReference type="Pfam" id="PF18317"/>
    </source>
</evidence>
<dbReference type="InterPro" id="IPR041121">
    <property type="entry name" value="SDH_C"/>
</dbReference>
<organism evidence="12 13">
    <name type="scientific">Agaribacter marinus</name>
    <dbReference type="NCBI Taxonomy" id="1431249"/>
    <lineage>
        <taxon>Bacteria</taxon>
        <taxon>Pseudomonadati</taxon>
        <taxon>Pseudomonadota</taxon>
        <taxon>Gammaproteobacteria</taxon>
        <taxon>Alteromonadales</taxon>
        <taxon>Alteromonadaceae</taxon>
        <taxon>Agaribacter</taxon>
    </lineage>
</organism>
<feature type="binding site" evidence="8">
    <location>
        <position position="213"/>
    </location>
    <ligand>
        <name>NADP(+)</name>
        <dbReference type="ChEBI" id="CHEBI:58349"/>
    </ligand>
</feature>
<keyword evidence="3 8" id="KW-0028">Amino-acid biosynthesis</keyword>
<comment type="subunit">
    <text evidence="8">Homodimer.</text>
</comment>
<feature type="domain" description="Quinate/shikimate 5-dehydrogenase/glutamyl-tRNA reductase" evidence="9">
    <location>
        <begin position="118"/>
        <end position="189"/>
    </location>
</feature>
<evidence type="ECO:0000256" key="1">
    <source>
        <dbReference type="ARBA" id="ARBA00004871"/>
    </source>
</evidence>
<comment type="catalytic activity">
    <reaction evidence="7 8">
        <text>shikimate + NADP(+) = 3-dehydroshikimate + NADPH + H(+)</text>
        <dbReference type="Rhea" id="RHEA:17737"/>
        <dbReference type="ChEBI" id="CHEBI:15378"/>
        <dbReference type="ChEBI" id="CHEBI:16630"/>
        <dbReference type="ChEBI" id="CHEBI:36208"/>
        <dbReference type="ChEBI" id="CHEBI:57783"/>
        <dbReference type="ChEBI" id="CHEBI:58349"/>
        <dbReference type="EC" id="1.1.1.25"/>
    </reaction>
</comment>
<dbReference type="InterPro" id="IPR022893">
    <property type="entry name" value="Shikimate_DH_fam"/>
</dbReference>
<dbReference type="InterPro" id="IPR006151">
    <property type="entry name" value="Shikm_DH/Glu-tRNA_Rdtase"/>
</dbReference>
<dbReference type="PANTHER" id="PTHR21089:SF1">
    <property type="entry name" value="BIFUNCTIONAL 3-DEHYDROQUINATE DEHYDRATASE_SHIKIMATE DEHYDROGENASE, CHLOROPLASTIC"/>
    <property type="match status" value="1"/>
</dbReference>
<dbReference type="Proteomes" id="UP001156601">
    <property type="component" value="Unassembled WGS sequence"/>
</dbReference>
<sequence length="269" mass="29418">MQYKACVFGNPVEQSKSPFIHETFAKQCDVDFEYVKQSPEIKDFLNSASEFLSAAQVVGANITVPFKEQAFSFVDELSLQAKRAGAVNTFIKKDGKVIGENTDGIGLVQDLRRNGVILKDARVLLIGAGGAAKGALPALIDADVGAVQIYNRTENRAKDLVEYAESYCAEKLSLYDGVSKYDLIINATTLSLSAKLPALPDSIYANSPVCYDMVYLNKPTVFMTHAESLGCLCIDGLGMLVGQAAESFYYWFDKRPDVEPVLRLLRSAL</sequence>
<dbReference type="InterPro" id="IPR046346">
    <property type="entry name" value="Aminoacid_DH-like_N_sf"/>
</dbReference>
<dbReference type="GO" id="GO:0050661">
    <property type="term" value="F:NADP binding"/>
    <property type="evidence" value="ECO:0007669"/>
    <property type="project" value="InterPro"/>
</dbReference>
<dbReference type="Pfam" id="PF01488">
    <property type="entry name" value="Shikimate_DH"/>
    <property type="match status" value="1"/>
</dbReference>
<evidence type="ECO:0000256" key="2">
    <source>
        <dbReference type="ARBA" id="ARBA00012962"/>
    </source>
</evidence>
<reference evidence="12" key="2">
    <citation type="submission" date="2023-01" db="EMBL/GenBank/DDBJ databases">
        <title>Draft genome sequence of Agaribacter marinus strain NBRC 110023.</title>
        <authorList>
            <person name="Sun Q."/>
            <person name="Mori K."/>
        </authorList>
    </citation>
    <scope>NUCLEOTIDE SEQUENCE</scope>
    <source>
        <strain evidence="12">NBRC 110023</strain>
    </source>
</reference>
<dbReference type="AlphaFoldDB" id="A0AA37WMI5"/>
<feature type="binding site" evidence="8">
    <location>
        <begin position="15"/>
        <end position="17"/>
    </location>
    <ligand>
        <name>shikimate</name>
        <dbReference type="ChEBI" id="CHEBI:36208"/>
    </ligand>
</feature>
<proteinExistence type="inferred from homology"/>
<comment type="function">
    <text evidence="8">Involved in the biosynthesis of the chorismate, which leads to the biosynthesis of aromatic amino acids. Catalyzes the reversible NADPH linked reduction of 3-dehydroshikimate (DHSA) to yield shikimate (SA).</text>
</comment>
<dbReference type="HAMAP" id="MF_00222">
    <property type="entry name" value="Shikimate_DH_AroE"/>
    <property type="match status" value="1"/>
</dbReference>
<feature type="binding site" evidence="8">
    <location>
        <position position="243"/>
    </location>
    <ligand>
        <name>shikimate</name>
        <dbReference type="ChEBI" id="CHEBI:36208"/>
    </ligand>
</feature>
<comment type="similarity">
    <text evidence="8">Belongs to the shikimate dehydrogenase family.</text>
</comment>
<keyword evidence="4 8" id="KW-0521">NADP</keyword>
<dbReference type="InterPro" id="IPR011342">
    <property type="entry name" value="Shikimate_DH"/>
</dbReference>
<accession>A0AA37WMI5</accession>
<dbReference type="Gene3D" id="3.40.50.720">
    <property type="entry name" value="NAD(P)-binding Rossmann-like Domain"/>
    <property type="match status" value="1"/>
</dbReference>
<dbReference type="GO" id="GO:0019632">
    <property type="term" value="P:shikimate metabolic process"/>
    <property type="evidence" value="ECO:0007669"/>
    <property type="project" value="InterPro"/>
</dbReference>
<keyword evidence="6 8" id="KW-0057">Aromatic amino acid biosynthesis</keyword>
<evidence type="ECO:0000313" key="13">
    <source>
        <dbReference type="Proteomes" id="UP001156601"/>
    </source>
</evidence>
<comment type="caution">
    <text evidence="8">Lacks conserved residue(s) required for the propagation of feature annotation.</text>
</comment>
<dbReference type="FunFam" id="3.40.50.10860:FF:000006">
    <property type="entry name" value="Shikimate dehydrogenase (NADP(+))"/>
    <property type="match status" value="1"/>
</dbReference>
<dbReference type="SUPFAM" id="SSF53223">
    <property type="entry name" value="Aminoacid dehydrogenase-like, N-terminal domain"/>
    <property type="match status" value="1"/>
</dbReference>
<dbReference type="Gene3D" id="3.40.50.10860">
    <property type="entry name" value="Leucine Dehydrogenase, chain A, domain 1"/>
    <property type="match status" value="1"/>
</dbReference>
<dbReference type="RefSeq" id="WP_284219232.1">
    <property type="nucleotide sequence ID" value="NZ_BSOT01000016.1"/>
</dbReference>
<feature type="active site" description="Proton acceptor" evidence="8">
    <location>
        <position position="67"/>
    </location>
</feature>
<feature type="binding site" evidence="8">
    <location>
        <position position="88"/>
    </location>
    <ligand>
        <name>shikimate</name>
        <dbReference type="ChEBI" id="CHEBI:36208"/>
    </ligand>
</feature>
<dbReference type="NCBIfam" id="NF001310">
    <property type="entry name" value="PRK00258.1-2"/>
    <property type="match status" value="1"/>
</dbReference>
<dbReference type="GO" id="GO:0008652">
    <property type="term" value="P:amino acid biosynthetic process"/>
    <property type="evidence" value="ECO:0007669"/>
    <property type="project" value="UniProtKB-KW"/>
</dbReference>
<dbReference type="GO" id="GO:0004764">
    <property type="term" value="F:shikimate 3-dehydrogenase (NADP+) activity"/>
    <property type="evidence" value="ECO:0007669"/>
    <property type="project" value="UniProtKB-UniRule"/>
</dbReference>
<dbReference type="GO" id="GO:0005829">
    <property type="term" value="C:cytosol"/>
    <property type="evidence" value="ECO:0007669"/>
    <property type="project" value="TreeGrafter"/>
</dbReference>
<feature type="domain" description="SDH C-terminal" evidence="11">
    <location>
        <begin position="236"/>
        <end position="266"/>
    </location>
</feature>
<comment type="pathway">
    <text evidence="1 8">Metabolic intermediate biosynthesis; chorismate biosynthesis; chorismate from D-erythrose 4-phosphate and phosphoenolpyruvate: step 4/7.</text>
</comment>
<keyword evidence="13" id="KW-1185">Reference proteome</keyword>
<feature type="binding site" evidence="8">
    <location>
        <position position="215"/>
    </location>
    <ligand>
        <name>shikimate</name>
        <dbReference type="ChEBI" id="CHEBI:36208"/>
    </ligand>
</feature>
<dbReference type="InterPro" id="IPR036291">
    <property type="entry name" value="NAD(P)-bd_dom_sf"/>
</dbReference>
<feature type="binding site" evidence="8">
    <location>
        <position position="236"/>
    </location>
    <ligand>
        <name>NADP(+)</name>
        <dbReference type="ChEBI" id="CHEBI:58349"/>
    </ligand>
</feature>
<evidence type="ECO:0000259" key="10">
    <source>
        <dbReference type="Pfam" id="PF08501"/>
    </source>
</evidence>
<comment type="caution">
    <text evidence="12">The sequence shown here is derived from an EMBL/GenBank/DDBJ whole genome shotgun (WGS) entry which is preliminary data.</text>
</comment>
<dbReference type="EMBL" id="BSOT01000016">
    <property type="protein sequence ID" value="GLR72815.1"/>
    <property type="molecule type" value="Genomic_DNA"/>
</dbReference>
<dbReference type="SUPFAM" id="SSF51735">
    <property type="entry name" value="NAD(P)-binding Rossmann-fold domains"/>
    <property type="match status" value="1"/>
</dbReference>